<evidence type="ECO:0000313" key="3">
    <source>
        <dbReference type="EMBL" id="ORZ29001.1"/>
    </source>
</evidence>
<feature type="region of interest" description="Disordered" evidence="2">
    <location>
        <begin position="657"/>
        <end position="694"/>
    </location>
</feature>
<dbReference type="GeneID" id="33569235"/>
<feature type="compositionally biased region" description="Low complexity" evidence="2">
    <location>
        <begin position="483"/>
        <end position="499"/>
    </location>
</feature>
<dbReference type="InParanoid" id="A0A1Y2H4U3"/>
<feature type="repeat" description="WD" evidence="1">
    <location>
        <begin position="210"/>
        <end position="251"/>
    </location>
</feature>
<keyword evidence="1" id="KW-0853">WD repeat</keyword>
<dbReference type="SUPFAM" id="SSF50978">
    <property type="entry name" value="WD40 repeat-like"/>
    <property type="match status" value="1"/>
</dbReference>
<dbReference type="InterPro" id="IPR015943">
    <property type="entry name" value="WD40/YVTN_repeat-like_dom_sf"/>
</dbReference>
<feature type="compositionally biased region" description="Acidic residues" evidence="2">
    <location>
        <begin position="764"/>
        <end position="776"/>
    </location>
</feature>
<feature type="compositionally biased region" description="Basic and acidic residues" evidence="2">
    <location>
        <begin position="913"/>
        <end position="945"/>
    </location>
</feature>
<feature type="region of interest" description="Disordered" evidence="2">
    <location>
        <begin position="604"/>
        <end position="640"/>
    </location>
</feature>
<feature type="region of interest" description="Disordered" evidence="2">
    <location>
        <begin position="855"/>
        <end position="877"/>
    </location>
</feature>
<organism evidence="3 4">
    <name type="scientific">Lobosporangium transversale</name>
    <dbReference type="NCBI Taxonomy" id="64571"/>
    <lineage>
        <taxon>Eukaryota</taxon>
        <taxon>Fungi</taxon>
        <taxon>Fungi incertae sedis</taxon>
        <taxon>Mucoromycota</taxon>
        <taxon>Mortierellomycotina</taxon>
        <taxon>Mortierellomycetes</taxon>
        <taxon>Mortierellales</taxon>
        <taxon>Mortierellaceae</taxon>
        <taxon>Lobosporangium</taxon>
    </lineage>
</organism>
<feature type="compositionally biased region" description="Acidic residues" evidence="2">
    <location>
        <begin position="371"/>
        <end position="384"/>
    </location>
</feature>
<evidence type="ECO:0000256" key="1">
    <source>
        <dbReference type="PROSITE-ProRule" id="PRU00221"/>
    </source>
</evidence>
<keyword evidence="4" id="KW-1185">Reference proteome</keyword>
<dbReference type="OrthoDB" id="5591786at2759"/>
<feature type="compositionally biased region" description="Acidic residues" evidence="2">
    <location>
        <begin position="395"/>
        <end position="415"/>
    </location>
</feature>
<dbReference type="InterPro" id="IPR036322">
    <property type="entry name" value="WD40_repeat_dom_sf"/>
</dbReference>
<comment type="caution">
    <text evidence="3">The sequence shown here is derived from an EMBL/GenBank/DDBJ whole genome shotgun (WGS) entry which is preliminary data.</text>
</comment>
<dbReference type="PROSITE" id="PS50294">
    <property type="entry name" value="WD_REPEATS_REGION"/>
    <property type="match status" value="1"/>
</dbReference>
<feature type="compositionally biased region" description="Polar residues" evidence="2">
    <location>
        <begin position="509"/>
        <end position="519"/>
    </location>
</feature>
<feature type="compositionally biased region" description="Acidic residues" evidence="2">
    <location>
        <begin position="733"/>
        <end position="752"/>
    </location>
</feature>
<name>A0A1Y2H4U3_9FUNG</name>
<feature type="compositionally biased region" description="Low complexity" evidence="2">
    <location>
        <begin position="855"/>
        <end position="874"/>
    </location>
</feature>
<dbReference type="InterPro" id="IPR001680">
    <property type="entry name" value="WD40_rpt"/>
</dbReference>
<sequence length="1028" mass="113117">MGIYRPLVVTALIEGCQIPACGVPATMRMNLMASSREDPRILYIVNGDKILVYHFSTLTPSGMPTLSNWLSDPRCTNDHVNDRTINVMKIGYLGTEEVLVTADETGDVCVWFTMNLRRDPLLLSVGKSAWGIAIHSEQRLIAISCNAHTVTVFHCGIDSCWSQRVLSRDNSSTRTDNGAGAILTNVASLATSTPLPSFEPHIEHTSQQILRGHQHNIPSVTFSRCGNFLATASVDRTCRTWRLSDGQQIQHKSLGPLWGWGVCFVDKDDSWMTLSRQEYKQIPKDHLHPGKLPGQNVRDSPLSTTAFSQRRLPPGRDYRMVRSRWFAGPLHNTSCDELDSDDEDPRRSRGDADGADEIDYMDDRDAALFGMDDDEGEDEWEDTSTDGGEGHERDVEEQEEEEVGETMDEGDDLENEFGRRGLEAILQPIQHSDVSADTGDDADIEGTGIDTEDGGGTTTEDGAGTRSSTVLAQRSHRTDVRRPSVAAAARSSIQQQGESSSEHEVLKASMSSARTTESNIAIMDKIDDNASGGRGDHLDQSLPQEVIEAREWAINVDPNAFTAYICTQQISEGSLSSQLRNHRNRRLGIGTKATAASELIAAQRSVPPSTSNLLSMPSPSLSHSTLTLPPLPASSQPQPSLPSELLLCATARNIYLLSQDHPPPPNRRTKTYSSRLASARDSLESLQSDPPDEGLITHNELLMWHSNLFQDEDPDYDSDPYYDYTMDELMGTADDDSNSGDSESDDDNDDDDPYAHHHHHDNDVDMDDQDDEEEGVQEGGEGQIPALYTISVARAAVARADGRRFHFLEHFDRIFNILLIPELNVLIAASQKGAVTIFRLLKVLDDPSCSETLTAETATSAAGASSTTLPTGSTRKGSVAECSISSMEHKLTGDALTGAGVDNEARKRMKKKAAAEGEGMDHSNDDKSQHNSRDHDRDKEHEPKFKATNKPVERFVLFPEVYLPRLEPPPQPLFGVSVVPLCSPSSSSASASSVFLLHLAYIDTQFYSYEIRLRNEKDDTVALNNIFV</sequence>
<dbReference type="Gene3D" id="2.130.10.10">
    <property type="entry name" value="YVTN repeat-like/Quinoprotein amine dehydrogenase"/>
    <property type="match status" value="1"/>
</dbReference>
<dbReference type="STRING" id="64571.A0A1Y2H4U3"/>
<feature type="region of interest" description="Disordered" evidence="2">
    <location>
        <begin position="331"/>
        <end position="519"/>
    </location>
</feature>
<proteinExistence type="predicted"/>
<dbReference type="Pfam" id="PF00400">
    <property type="entry name" value="WD40"/>
    <property type="match status" value="1"/>
</dbReference>
<feature type="region of interest" description="Disordered" evidence="2">
    <location>
        <begin position="729"/>
        <end position="783"/>
    </location>
</feature>
<dbReference type="Proteomes" id="UP000193648">
    <property type="component" value="Unassembled WGS sequence"/>
</dbReference>
<dbReference type="SMART" id="SM00320">
    <property type="entry name" value="WD40"/>
    <property type="match status" value="3"/>
</dbReference>
<protein>
    <submittedName>
        <fullName evidence="3">Uncharacterized protein</fullName>
    </submittedName>
</protein>
<dbReference type="PROSITE" id="PS50082">
    <property type="entry name" value="WD_REPEATS_2"/>
    <property type="match status" value="1"/>
</dbReference>
<feature type="region of interest" description="Disordered" evidence="2">
    <location>
        <begin position="284"/>
        <end position="313"/>
    </location>
</feature>
<feature type="region of interest" description="Disordered" evidence="2">
    <location>
        <begin position="895"/>
        <end position="946"/>
    </location>
</feature>
<feature type="compositionally biased region" description="Low complexity" evidence="2">
    <location>
        <begin position="607"/>
        <end position="640"/>
    </location>
</feature>
<gene>
    <name evidence="3" type="ORF">BCR41DRAFT_382885</name>
</gene>
<feature type="compositionally biased region" description="Polar residues" evidence="2">
    <location>
        <begin position="297"/>
        <end position="308"/>
    </location>
</feature>
<evidence type="ECO:0000256" key="2">
    <source>
        <dbReference type="SAM" id="MobiDB-lite"/>
    </source>
</evidence>
<dbReference type="EMBL" id="MCFF01000001">
    <property type="protein sequence ID" value="ORZ29001.1"/>
    <property type="molecule type" value="Genomic_DNA"/>
</dbReference>
<dbReference type="RefSeq" id="XP_021886674.1">
    <property type="nucleotide sequence ID" value="XM_022027392.1"/>
</dbReference>
<evidence type="ECO:0000313" key="4">
    <source>
        <dbReference type="Proteomes" id="UP000193648"/>
    </source>
</evidence>
<reference evidence="3 4" key="1">
    <citation type="submission" date="2016-07" db="EMBL/GenBank/DDBJ databases">
        <title>Pervasive Adenine N6-methylation of Active Genes in Fungi.</title>
        <authorList>
            <consortium name="DOE Joint Genome Institute"/>
            <person name="Mondo S.J."/>
            <person name="Dannebaum R.O."/>
            <person name="Kuo R.C."/>
            <person name="Labutti K."/>
            <person name="Haridas S."/>
            <person name="Kuo A."/>
            <person name="Salamov A."/>
            <person name="Ahrendt S.R."/>
            <person name="Lipzen A."/>
            <person name="Sullivan W."/>
            <person name="Andreopoulos W.B."/>
            <person name="Clum A."/>
            <person name="Lindquist E."/>
            <person name="Daum C."/>
            <person name="Ramamoorthy G.K."/>
            <person name="Gryganskyi A."/>
            <person name="Culley D."/>
            <person name="Magnuson J.K."/>
            <person name="James T.Y."/>
            <person name="O'Malley M.A."/>
            <person name="Stajich J.E."/>
            <person name="Spatafora J.W."/>
            <person name="Visel A."/>
            <person name="Grigoriev I.V."/>
        </authorList>
    </citation>
    <scope>NUCLEOTIDE SEQUENCE [LARGE SCALE GENOMIC DNA]</scope>
    <source>
        <strain evidence="3 4">NRRL 3116</strain>
    </source>
</reference>
<dbReference type="AlphaFoldDB" id="A0A1Y2H4U3"/>
<accession>A0A1Y2H4U3</accession>